<dbReference type="EMBL" id="CM004483">
    <property type="protein sequence ID" value="OCT61021.1"/>
    <property type="molecule type" value="Genomic_DNA"/>
</dbReference>
<organism evidence="2 3">
    <name type="scientific">Xenopus laevis</name>
    <name type="common">African clawed frog</name>
    <dbReference type="NCBI Taxonomy" id="8355"/>
    <lineage>
        <taxon>Eukaryota</taxon>
        <taxon>Metazoa</taxon>
        <taxon>Chordata</taxon>
        <taxon>Craniata</taxon>
        <taxon>Vertebrata</taxon>
        <taxon>Euteleostomi</taxon>
        <taxon>Amphibia</taxon>
        <taxon>Batrachia</taxon>
        <taxon>Anura</taxon>
        <taxon>Pipoidea</taxon>
        <taxon>Pipidae</taxon>
        <taxon>Xenopodinae</taxon>
        <taxon>Xenopus</taxon>
        <taxon>Xenopus</taxon>
    </lineage>
</organism>
<dbReference type="Proteomes" id="UP000694892">
    <property type="component" value="Chromosome 9_10S"/>
</dbReference>
<proteinExistence type="predicted"/>
<protein>
    <submittedName>
        <fullName evidence="2">Uncharacterized protein</fullName>
    </submittedName>
</protein>
<name>A0A974H1I2_XENLA</name>
<evidence type="ECO:0000313" key="3">
    <source>
        <dbReference type="Proteomes" id="UP000694892"/>
    </source>
</evidence>
<dbReference type="AlphaFoldDB" id="A0A974H1I2"/>
<accession>A0A974H1I2</accession>
<evidence type="ECO:0000256" key="1">
    <source>
        <dbReference type="SAM" id="Coils"/>
    </source>
</evidence>
<reference evidence="3" key="1">
    <citation type="journal article" date="2016" name="Nature">
        <title>Genome evolution in the allotetraploid frog Xenopus laevis.</title>
        <authorList>
            <person name="Session A.M."/>
            <person name="Uno Y."/>
            <person name="Kwon T."/>
            <person name="Chapman J.A."/>
            <person name="Toyoda A."/>
            <person name="Takahashi S."/>
            <person name="Fukui A."/>
            <person name="Hikosaka A."/>
            <person name="Suzuki A."/>
            <person name="Kondo M."/>
            <person name="van Heeringen S.J."/>
            <person name="Quigley I."/>
            <person name="Heinz S."/>
            <person name="Ogino H."/>
            <person name="Ochi H."/>
            <person name="Hellsten U."/>
            <person name="Lyons J.B."/>
            <person name="Simakov O."/>
            <person name="Putnam N."/>
            <person name="Stites J."/>
            <person name="Kuroki Y."/>
            <person name="Tanaka T."/>
            <person name="Michiue T."/>
            <person name="Watanabe M."/>
            <person name="Bogdanovic O."/>
            <person name="Lister R."/>
            <person name="Georgiou G."/>
            <person name="Paranjpe S.S."/>
            <person name="van Kruijsbergen I."/>
            <person name="Shu S."/>
            <person name="Carlson J."/>
            <person name="Kinoshita T."/>
            <person name="Ohta Y."/>
            <person name="Mawaribuchi S."/>
            <person name="Jenkins J."/>
            <person name="Grimwood J."/>
            <person name="Schmutz J."/>
            <person name="Mitros T."/>
            <person name="Mozaffari S.V."/>
            <person name="Suzuki Y."/>
            <person name="Haramoto Y."/>
            <person name="Yamamoto T.S."/>
            <person name="Takagi C."/>
            <person name="Heald R."/>
            <person name="Miller K."/>
            <person name="Haudenschild C."/>
            <person name="Kitzman J."/>
            <person name="Nakayama T."/>
            <person name="Izutsu Y."/>
            <person name="Robert J."/>
            <person name="Fortriede J."/>
            <person name="Burns K."/>
            <person name="Lotay V."/>
            <person name="Karimi K."/>
            <person name="Yasuoka Y."/>
            <person name="Dichmann D.S."/>
            <person name="Flajnik M.F."/>
            <person name="Houston D.W."/>
            <person name="Shendure J."/>
            <person name="DuPasquier L."/>
            <person name="Vize P.D."/>
            <person name="Zorn A.M."/>
            <person name="Ito M."/>
            <person name="Marcotte E.M."/>
            <person name="Wallingford J.B."/>
            <person name="Ito Y."/>
            <person name="Asashima M."/>
            <person name="Ueno N."/>
            <person name="Matsuda Y."/>
            <person name="Veenstra G.J."/>
            <person name="Fujiyama A."/>
            <person name="Harland R.M."/>
            <person name="Taira M."/>
            <person name="Rokhsar D.S."/>
        </authorList>
    </citation>
    <scope>NUCLEOTIDE SEQUENCE [LARGE SCALE GENOMIC DNA]</scope>
    <source>
        <strain evidence="3">J</strain>
    </source>
</reference>
<evidence type="ECO:0000313" key="2">
    <source>
        <dbReference type="EMBL" id="OCT61021.1"/>
    </source>
</evidence>
<sequence length="151" mass="17729">MGLCSSKDRLYIKGYRQDSQWIYRKEEGICEMTDLERMRNKIIGKIKWTSYDYCMARDCLEFTRWWKIRLMAEVLQDKMKAKAQLKSLYKQLEEINQAIFTKFINTYPDRSTLRPLGRPCITFQSIPQTAEPGSAGCLGSNGMKRNAEFTL</sequence>
<keyword evidence="1" id="KW-0175">Coiled coil</keyword>
<gene>
    <name evidence="2" type="ORF">XELAEV_18047047mg</name>
</gene>
<feature type="coiled-coil region" evidence="1">
    <location>
        <begin position="71"/>
        <end position="98"/>
    </location>
</feature>